<reference evidence="3" key="1">
    <citation type="journal article" date="2014" name="Int. J. Syst. Evol. Microbiol.">
        <title>Complete genome sequence of Corynebacterium casei LMG S-19264T (=DSM 44701T), isolated from a smear-ripened cheese.</title>
        <authorList>
            <consortium name="US DOE Joint Genome Institute (JGI-PGF)"/>
            <person name="Walter F."/>
            <person name="Albersmeier A."/>
            <person name="Kalinowski J."/>
            <person name="Ruckert C."/>
        </authorList>
    </citation>
    <scope>NUCLEOTIDE SEQUENCE</scope>
    <source>
        <strain evidence="3">CCM 7684</strain>
    </source>
</reference>
<keyword evidence="4" id="KW-1185">Reference proteome</keyword>
<name>A0A8J3DUW9_9RHOB</name>
<evidence type="ECO:0000313" key="4">
    <source>
        <dbReference type="Proteomes" id="UP000602745"/>
    </source>
</evidence>
<dbReference type="Proteomes" id="UP000602745">
    <property type="component" value="Unassembled WGS sequence"/>
</dbReference>
<protein>
    <submittedName>
        <fullName evidence="3">Uncharacterized protein</fullName>
    </submittedName>
</protein>
<evidence type="ECO:0000313" key="3">
    <source>
        <dbReference type="EMBL" id="GGE43961.1"/>
    </source>
</evidence>
<dbReference type="EMBL" id="BMCP01000002">
    <property type="protein sequence ID" value="GGE43961.1"/>
    <property type="molecule type" value="Genomic_DNA"/>
</dbReference>
<accession>A0A8J3DUW9</accession>
<reference evidence="3" key="2">
    <citation type="submission" date="2020-09" db="EMBL/GenBank/DDBJ databases">
        <authorList>
            <person name="Sun Q."/>
            <person name="Sedlacek I."/>
        </authorList>
    </citation>
    <scope>NUCLEOTIDE SEQUENCE</scope>
    <source>
        <strain evidence="3">CCM 7684</strain>
    </source>
</reference>
<evidence type="ECO:0000256" key="1">
    <source>
        <dbReference type="SAM" id="MobiDB-lite"/>
    </source>
</evidence>
<sequence length="187" mass="19829">MTRTSTLLAAASLAVLSATMAFAQTSPVPNNAQGEPAPVAEPKKTPDKPAEDSTSGDALPKIESLDTIPPVLEVIDPTVFAVRVVGPWSEGDLQGFSRVVLVAEGDTPKLYVQWVEQPSEGEPNIIATIEIAQVAEEKLVFGDIRVEASQNDASVFLDTRVDVQGFRETYVLNVGAPGRAQFGPATN</sequence>
<feature type="chain" id="PRO_5035224657" evidence="2">
    <location>
        <begin position="24"/>
        <end position="187"/>
    </location>
</feature>
<feature type="region of interest" description="Disordered" evidence="1">
    <location>
        <begin position="26"/>
        <end position="62"/>
    </location>
</feature>
<feature type="signal peptide" evidence="2">
    <location>
        <begin position="1"/>
        <end position="23"/>
    </location>
</feature>
<proteinExistence type="predicted"/>
<organism evidence="3 4">
    <name type="scientific">Agaricicola taiwanensis</name>
    <dbReference type="NCBI Taxonomy" id="591372"/>
    <lineage>
        <taxon>Bacteria</taxon>
        <taxon>Pseudomonadati</taxon>
        <taxon>Pseudomonadota</taxon>
        <taxon>Alphaproteobacteria</taxon>
        <taxon>Rhodobacterales</taxon>
        <taxon>Paracoccaceae</taxon>
        <taxon>Agaricicola</taxon>
    </lineage>
</organism>
<dbReference type="AlphaFoldDB" id="A0A8J3DUW9"/>
<gene>
    <name evidence="3" type="ORF">GCM10007276_21360</name>
</gene>
<keyword evidence="2" id="KW-0732">Signal</keyword>
<dbReference type="RefSeq" id="WP_188409714.1">
    <property type="nucleotide sequence ID" value="NZ_BMCP01000002.1"/>
</dbReference>
<evidence type="ECO:0000256" key="2">
    <source>
        <dbReference type="SAM" id="SignalP"/>
    </source>
</evidence>
<feature type="compositionally biased region" description="Basic and acidic residues" evidence="1">
    <location>
        <begin position="41"/>
        <end position="51"/>
    </location>
</feature>
<comment type="caution">
    <text evidence="3">The sequence shown here is derived from an EMBL/GenBank/DDBJ whole genome shotgun (WGS) entry which is preliminary data.</text>
</comment>